<evidence type="ECO:0000256" key="1">
    <source>
        <dbReference type="SAM" id="SignalP"/>
    </source>
</evidence>
<accession>A0A3N4V3J9</accession>
<dbReference type="SUPFAM" id="SSF56925">
    <property type="entry name" value="OMPA-like"/>
    <property type="match status" value="1"/>
</dbReference>
<dbReference type="AlphaFoldDB" id="A0A3N4V3J9"/>
<evidence type="ECO:0000313" key="3">
    <source>
        <dbReference type="Proteomes" id="UP000269708"/>
    </source>
</evidence>
<feature type="signal peptide" evidence="1">
    <location>
        <begin position="1"/>
        <end position="33"/>
    </location>
</feature>
<name>A0A3N4V3J9_9GAMM</name>
<keyword evidence="3" id="KW-1185">Reference proteome</keyword>
<gene>
    <name evidence="2" type="ORF">EDC50_2742</name>
</gene>
<sequence>MTDNTRTRTGRRPLPFALVAGGVLALASATAPAQDDPRFTLRIGAMRADAQSELSARTRYMGEDFNYSQDFDFGSDETVPRFDGVLRLSERQRLIFDYFRYDKDRTATLDRDLSYDEVTLPAGSFARGEIEFQLASLMYDYAVVDTGTFELGLQVGAEWAKLEGTLHAEAGADVFDESESEDGYAPVVGARLTFTPSERWLFNLQGQYLDADWGDFGNYEGSITRANALAEYRFTPLFGVFVGYDWFKLDADRSGRDGALGLDQRFKGPVAGVSLSF</sequence>
<comment type="caution">
    <text evidence="2">The sequence shown here is derived from an EMBL/GenBank/DDBJ whole genome shotgun (WGS) entry which is preliminary data.</text>
</comment>
<reference evidence="2 3" key="1">
    <citation type="submission" date="2018-11" db="EMBL/GenBank/DDBJ databases">
        <title>Genomic Encyclopedia of Type Strains, Phase IV (KMG-IV): sequencing the most valuable type-strain genomes for metagenomic binning, comparative biology and taxonomic classification.</title>
        <authorList>
            <person name="Goeker M."/>
        </authorList>
    </citation>
    <scope>NUCLEOTIDE SEQUENCE [LARGE SCALE GENOMIC DNA]</scope>
    <source>
        <strain evidence="2 3">DSM 25623</strain>
    </source>
</reference>
<protein>
    <recommendedName>
        <fullName evidence="4">Outer membrane protein</fullName>
    </recommendedName>
</protein>
<keyword evidence="1" id="KW-0732">Signal</keyword>
<proteinExistence type="predicted"/>
<feature type="chain" id="PRO_5017991791" description="Outer membrane protein" evidence="1">
    <location>
        <begin position="34"/>
        <end position="277"/>
    </location>
</feature>
<dbReference type="RefSeq" id="WP_242003024.1">
    <property type="nucleotide sequence ID" value="NZ_RKQN01000004.1"/>
</dbReference>
<evidence type="ECO:0008006" key="4">
    <source>
        <dbReference type="Google" id="ProtNLM"/>
    </source>
</evidence>
<evidence type="ECO:0000313" key="2">
    <source>
        <dbReference type="EMBL" id="RPE75845.1"/>
    </source>
</evidence>
<dbReference type="InterPro" id="IPR011250">
    <property type="entry name" value="OMP/PagP_B-barrel"/>
</dbReference>
<organism evidence="2 3">
    <name type="scientific">Vulcaniibacterium tengchongense</name>
    <dbReference type="NCBI Taxonomy" id="1273429"/>
    <lineage>
        <taxon>Bacteria</taxon>
        <taxon>Pseudomonadati</taxon>
        <taxon>Pseudomonadota</taxon>
        <taxon>Gammaproteobacteria</taxon>
        <taxon>Lysobacterales</taxon>
        <taxon>Lysobacteraceae</taxon>
        <taxon>Vulcaniibacterium</taxon>
    </lineage>
</organism>
<dbReference type="EMBL" id="RKQN01000004">
    <property type="protein sequence ID" value="RPE75845.1"/>
    <property type="molecule type" value="Genomic_DNA"/>
</dbReference>
<dbReference type="Proteomes" id="UP000269708">
    <property type="component" value="Unassembled WGS sequence"/>
</dbReference>